<reference evidence="1 2" key="1">
    <citation type="journal article" date="2024" name="IMA Fungus">
        <title>IMA Genome - F19 : A genome assembly and annotation guide to empower mycologists, including annotated draft genome sequences of Ceratocystis pirilliformis, Diaporthe australafricana, Fusarium ophioides, Paecilomyces lecythidis, and Sporothrix stenoceras.</title>
        <authorList>
            <person name="Aylward J."/>
            <person name="Wilson A.M."/>
            <person name="Visagie C.M."/>
            <person name="Spraker J."/>
            <person name="Barnes I."/>
            <person name="Buitendag C."/>
            <person name="Ceriani C."/>
            <person name="Del Mar Angel L."/>
            <person name="du Plessis D."/>
            <person name="Fuchs T."/>
            <person name="Gasser K."/>
            <person name="Kramer D."/>
            <person name="Li W."/>
            <person name="Munsamy K."/>
            <person name="Piso A."/>
            <person name="Price J.L."/>
            <person name="Sonnekus B."/>
            <person name="Thomas C."/>
            <person name="van der Nest A."/>
            <person name="van Dijk A."/>
            <person name="van Heerden A."/>
            <person name="van Vuuren N."/>
            <person name="Yilmaz N."/>
            <person name="Duong T.A."/>
            <person name="van der Merwe N.A."/>
            <person name="Wingfield M.J."/>
            <person name="Wingfield B.D."/>
        </authorList>
    </citation>
    <scope>NUCLEOTIDE SEQUENCE [LARGE SCALE GENOMIC DNA]</scope>
    <source>
        <strain evidence="1 2">CMW 5346</strain>
    </source>
</reference>
<name>A0ABR3ZQM2_9PEZI</name>
<organism evidence="1 2">
    <name type="scientific">Sporothrix stenoceras</name>
    <dbReference type="NCBI Taxonomy" id="5173"/>
    <lineage>
        <taxon>Eukaryota</taxon>
        <taxon>Fungi</taxon>
        <taxon>Dikarya</taxon>
        <taxon>Ascomycota</taxon>
        <taxon>Pezizomycotina</taxon>
        <taxon>Sordariomycetes</taxon>
        <taxon>Sordariomycetidae</taxon>
        <taxon>Ophiostomatales</taxon>
        <taxon>Ophiostomataceae</taxon>
        <taxon>Sporothrix</taxon>
    </lineage>
</organism>
<proteinExistence type="predicted"/>
<accession>A0ABR3ZQM2</accession>
<dbReference type="Proteomes" id="UP001583186">
    <property type="component" value="Unassembled WGS sequence"/>
</dbReference>
<evidence type="ECO:0000313" key="1">
    <source>
        <dbReference type="EMBL" id="KAL1902956.1"/>
    </source>
</evidence>
<dbReference type="EMBL" id="JAWCUI010000003">
    <property type="protein sequence ID" value="KAL1902956.1"/>
    <property type="molecule type" value="Genomic_DNA"/>
</dbReference>
<protein>
    <submittedName>
        <fullName evidence="1">Uncharacterized protein</fullName>
    </submittedName>
</protein>
<sequence>MCFDYITTVIFKGCGHSRPEPYDYYYCPNTEATGIPCPTRLEMDDEICHEVEGILLSLRPKPKPKAAQKQ</sequence>
<comment type="caution">
    <text evidence="1">The sequence shown here is derived from an EMBL/GenBank/DDBJ whole genome shotgun (WGS) entry which is preliminary data.</text>
</comment>
<evidence type="ECO:0000313" key="2">
    <source>
        <dbReference type="Proteomes" id="UP001583186"/>
    </source>
</evidence>
<keyword evidence="2" id="KW-1185">Reference proteome</keyword>
<gene>
    <name evidence="1" type="ORF">Sste5346_000868</name>
</gene>